<name>A0ABT0TN23_9FLAO</name>
<dbReference type="Proteomes" id="UP001317191">
    <property type="component" value="Unassembled WGS sequence"/>
</dbReference>
<organism evidence="4 5">
    <name type="scientific">Flavobacterium luminosum</name>
    <dbReference type="NCBI Taxonomy" id="2949086"/>
    <lineage>
        <taxon>Bacteria</taxon>
        <taxon>Pseudomonadati</taxon>
        <taxon>Bacteroidota</taxon>
        <taxon>Flavobacteriia</taxon>
        <taxon>Flavobacteriales</taxon>
        <taxon>Flavobacteriaceae</taxon>
        <taxon>Flavobacterium</taxon>
    </lineage>
</organism>
<dbReference type="EMBL" id="JAMLJM010000003">
    <property type="protein sequence ID" value="MCL9808894.1"/>
    <property type="molecule type" value="Genomic_DNA"/>
</dbReference>
<gene>
    <name evidence="4" type="ORF">NAT50_05925</name>
</gene>
<dbReference type="PANTHER" id="PTHR36220">
    <property type="entry name" value="UNNAMED PRODUCT"/>
    <property type="match status" value="1"/>
</dbReference>
<keyword evidence="1 2" id="KW-0732">Signal</keyword>
<evidence type="ECO:0000313" key="4">
    <source>
        <dbReference type="EMBL" id="MCL9808894.1"/>
    </source>
</evidence>
<keyword evidence="5" id="KW-1185">Reference proteome</keyword>
<proteinExistence type="predicted"/>
<feature type="signal peptide" evidence="2">
    <location>
        <begin position="1"/>
        <end position="19"/>
    </location>
</feature>
<accession>A0ABT0TN23</accession>
<dbReference type="InterPro" id="IPR026444">
    <property type="entry name" value="Secre_tail"/>
</dbReference>
<evidence type="ECO:0000259" key="3">
    <source>
        <dbReference type="Pfam" id="PF18962"/>
    </source>
</evidence>
<dbReference type="InterPro" id="IPR011043">
    <property type="entry name" value="Gal_Oxase/kelch_b-propeller"/>
</dbReference>
<dbReference type="NCBIfam" id="TIGR04183">
    <property type="entry name" value="Por_Secre_tail"/>
    <property type="match status" value="1"/>
</dbReference>
<feature type="chain" id="PRO_5046702496" evidence="2">
    <location>
        <begin position="20"/>
        <end position="498"/>
    </location>
</feature>
<dbReference type="InterPro" id="IPR013517">
    <property type="entry name" value="FG-GAP"/>
</dbReference>
<comment type="caution">
    <text evidence="4">The sequence shown here is derived from an EMBL/GenBank/DDBJ whole genome shotgun (WGS) entry which is preliminary data.</text>
</comment>
<evidence type="ECO:0000256" key="1">
    <source>
        <dbReference type="ARBA" id="ARBA00022729"/>
    </source>
</evidence>
<dbReference type="Pfam" id="PF14312">
    <property type="entry name" value="FG-GAP_2"/>
    <property type="match status" value="1"/>
</dbReference>
<reference evidence="4 5" key="1">
    <citation type="submission" date="2022-05" db="EMBL/GenBank/DDBJ databases">
        <title>Flavobacterium sp., isolated from activated sludge.</title>
        <authorList>
            <person name="Ran Q."/>
        </authorList>
    </citation>
    <scope>NUCLEOTIDE SEQUENCE [LARGE SCALE GENOMIC DNA]</scope>
    <source>
        <strain evidence="4 5">HXWNR70</strain>
    </source>
</reference>
<evidence type="ECO:0000313" key="5">
    <source>
        <dbReference type="Proteomes" id="UP001317191"/>
    </source>
</evidence>
<protein>
    <submittedName>
        <fullName evidence="4">T9SS type A sorting domain-containing protein</fullName>
    </submittedName>
</protein>
<feature type="domain" description="Secretion system C-terminal sorting" evidence="3">
    <location>
        <begin position="431"/>
        <end position="494"/>
    </location>
</feature>
<dbReference type="PANTHER" id="PTHR36220:SF1">
    <property type="entry name" value="GAMMA TUBULIN COMPLEX COMPONENT C-TERMINAL DOMAIN-CONTAINING PROTEIN"/>
    <property type="match status" value="1"/>
</dbReference>
<dbReference type="SUPFAM" id="SSF50965">
    <property type="entry name" value="Galactose oxidase, central domain"/>
    <property type="match status" value="1"/>
</dbReference>
<evidence type="ECO:0000256" key="2">
    <source>
        <dbReference type="SAM" id="SignalP"/>
    </source>
</evidence>
<sequence>MKKNYFLFFLFFVSLLTYGQVQIGNDIIGDQGGDQLGYTVALSNNGKVVAIGTPFYDCNSSMTNCGNVRIYENQSGNWVKIGDFNSGFKNDNYGQTVSLSADGNIVAIGVQNIDSGFTDNGMVVTYERDPANPTNWLPRGVIYGGYMGNRFGGKVALSASGKFLAVGAPVATYNIPNSTDYKGYVDIYEYNATLVNRWKFVNRIEGAYASAIFGNSLSFSSNENRIAIGATGAGIDGKKSGYVVVYENQSGIWKPIGEAINGAAGDEANGVSISLSADGKTLAIGASNYVTNGIKPGRVRIFEDQLGSWTQIGSDIKGEKDLDGFGYSLSLSDDANIVAIGAYGNDDKGSDSGKVRLYKNIAGTWSQIGKDIYGANDSRCGFSVSLSGDANTIAIGSPIYDTSTSNNGLVRVYDLTTALGSDDFVLERFAVYPNPAIDFVTIQLQDNLTLERVNIYNSLGQLVKTDSQHTINISTLAKGTYYFEVHTNQGKATRAVVK</sequence>
<dbReference type="Pfam" id="PF18962">
    <property type="entry name" value="Por_Secre_tail"/>
    <property type="match status" value="1"/>
</dbReference>
<dbReference type="RefSeq" id="WP_250592294.1">
    <property type="nucleotide sequence ID" value="NZ_JAMLJM010000003.1"/>
</dbReference>